<keyword evidence="3" id="KW-1185">Reference proteome</keyword>
<evidence type="ECO:0000313" key="3">
    <source>
        <dbReference type="Proteomes" id="UP000703661"/>
    </source>
</evidence>
<dbReference type="OrthoDB" id="2118020at2759"/>
<sequence>MTTTKKPTPYPRSPCLALTALVLLSALFFQWAFGTNKDYLWSNTKNVNRPIQYHGHGINSNFFEGWYFKLVKDNGSPSLPQNLHAMAIIVGIYRPTSESDQNGAHAFVIPLGLPGPEKVAYYRFSTDEFTDLASNVLSQDFRVQLGNSLFAHDEIVLDLPIDKFDRIPAEELESFYAVASSEYETQYQDSETSQPRKVPSGFFRDLFPSSDQLKVQEAQQPFAIKGHFRFPGKTQTPLPTSPLVPSIMGFIQYIPFLECNHGVSSLYHPIQEGRISTLDNKNTILATAIFDGGIGYTEKDWGINFPSTWVWTQTNIFKNVPGSSMLFSLASIPVLGPDATDWVKAKIPFAAPLANVPGRLMVYYHATTKTLYNFSSYMAFARIKHVGVTLNVDQRSQTLSVRATTIDPTNIFERVSLEFNVTREIGTGAPLRAPSRAKGAMVTAVEETILGHTSIKLWRVRSGEVIVEDEGIGSGLEIVGDIRWLEKRLKPWF</sequence>
<reference evidence="2" key="1">
    <citation type="journal article" date="2020" name="Fungal Divers.">
        <title>Resolving the Mortierellaceae phylogeny through synthesis of multi-gene phylogenetics and phylogenomics.</title>
        <authorList>
            <person name="Vandepol N."/>
            <person name="Liber J."/>
            <person name="Desiro A."/>
            <person name="Na H."/>
            <person name="Kennedy M."/>
            <person name="Barry K."/>
            <person name="Grigoriev I.V."/>
            <person name="Miller A.N."/>
            <person name="O'Donnell K."/>
            <person name="Stajich J.E."/>
            <person name="Bonito G."/>
        </authorList>
    </citation>
    <scope>NUCLEOTIDE SEQUENCE</scope>
    <source>
        <strain evidence="2">NRRL 2769</strain>
    </source>
</reference>
<name>A0A9P6SVV9_9FUNG</name>
<dbReference type="EMBL" id="JAAAID010002282">
    <property type="protein sequence ID" value="KAG0007589.1"/>
    <property type="molecule type" value="Genomic_DNA"/>
</dbReference>
<accession>A0A9P6SVV9</accession>
<gene>
    <name evidence="2" type="ORF">BGZ80_004480</name>
</gene>
<dbReference type="PANTHER" id="PTHR35309:SF4">
    <property type="entry name" value="TOCOPHEROL CYCLASE"/>
    <property type="match status" value="1"/>
</dbReference>
<evidence type="ECO:0000313" key="2">
    <source>
        <dbReference type="EMBL" id="KAG0007589.1"/>
    </source>
</evidence>
<keyword evidence="1" id="KW-0732">Signal</keyword>
<dbReference type="InterPro" id="IPR025893">
    <property type="entry name" value="Tocopherol_cyclase"/>
</dbReference>
<dbReference type="Pfam" id="PF14249">
    <property type="entry name" value="Tocopherol_cycl"/>
    <property type="match status" value="1"/>
</dbReference>
<feature type="signal peptide" evidence="1">
    <location>
        <begin position="1"/>
        <end position="34"/>
    </location>
</feature>
<feature type="chain" id="PRO_5040354883" evidence="1">
    <location>
        <begin position="35"/>
        <end position="493"/>
    </location>
</feature>
<evidence type="ECO:0000256" key="1">
    <source>
        <dbReference type="SAM" id="SignalP"/>
    </source>
</evidence>
<organism evidence="2 3">
    <name type="scientific">Entomortierella chlamydospora</name>
    <dbReference type="NCBI Taxonomy" id="101097"/>
    <lineage>
        <taxon>Eukaryota</taxon>
        <taxon>Fungi</taxon>
        <taxon>Fungi incertae sedis</taxon>
        <taxon>Mucoromycota</taxon>
        <taxon>Mortierellomycotina</taxon>
        <taxon>Mortierellomycetes</taxon>
        <taxon>Mortierellales</taxon>
        <taxon>Mortierellaceae</taxon>
        <taxon>Entomortierella</taxon>
    </lineage>
</organism>
<dbReference type="PANTHER" id="PTHR35309">
    <property type="match status" value="1"/>
</dbReference>
<comment type="caution">
    <text evidence="2">The sequence shown here is derived from an EMBL/GenBank/DDBJ whole genome shotgun (WGS) entry which is preliminary data.</text>
</comment>
<dbReference type="GO" id="GO:0009976">
    <property type="term" value="F:tocopherol cyclase activity"/>
    <property type="evidence" value="ECO:0007669"/>
    <property type="project" value="InterPro"/>
</dbReference>
<dbReference type="AlphaFoldDB" id="A0A9P6SVV9"/>
<dbReference type="Proteomes" id="UP000703661">
    <property type="component" value="Unassembled WGS sequence"/>
</dbReference>
<protein>
    <submittedName>
        <fullName evidence="2">Uncharacterized protein</fullName>
    </submittedName>
</protein>
<proteinExistence type="predicted"/>